<dbReference type="InterPro" id="IPR050325">
    <property type="entry name" value="Prot/Nucl_acid_deglycase"/>
</dbReference>
<proteinExistence type="inferred from homology"/>
<evidence type="ECO:0000256" key="3">
    <source>
        <dbReference type="ARBA" id="ARBA00038493"/>
    </source>
</evidence>
<evidence type="ECO:0000256" key="1">
    <source>
        <dbReference type="ARBA" id="ARBA00023016"/>
    </source>
</evidence>
<dbReference type="InterPro" id="IPR002818">
    <property type="entry name" value="DJ-1/PfpI"/>
</dbReference>
<dbReference type="InterPro" id="IPR029062">
    <property type="entry name" value="Class_I_gatase-like"/>
</dbReference>
<sequence>MIDVTRPAVFRDRTTVISDGPVAHRIDRKEIAVATDRILVIVTNAGEYEKVGYRTGLWLGELTHFYDYVTEHGYTVDIASPAGGFVPIDPESLARDVLADLGTDRRYRDREFMDLLDRTRSIGEIEVEDYDAIYFTGGHGVMFDFAGDDLGALTAAFHDSGRVVSAVCHGPVGLLNVPLESGAALIAGRRVTGFSWPEEEAAQRADAVPFSLQDELVKLGADYSMADEPFGPYVVTDGRLITGQNPASARGVAEAVVATLKGEQR</sequence>
<organism evidence="5 6">
    <name type="scientific">Nocardia aobensis</name>
    <dbReference type="NCBI Taxonomy" id="257277"/>
    <lineage>
        <taxon>Bacteria</taxon>
        <taxon>Bacillati</taxon>
        <taxon>Actinomycetota</taxon>
        <taxon>Actinomycetes</taxon>
        <taxon>Mycobacteriales</taxon>
        <taxon>Nocardiaceae</taxon>
        <taxon>Nocardia</taxon>
    </lineage>
</organism>
<dbReference type="Gene3D" id="3.40.50.880">
    <property type="match status" value="1"/>
</dbReference>
<protein>
    <submittedName>
        <fullName evidence="5">Type 1 glutamine amidotransferase domain-containing protein</fullName>
    </submittedName>
</protein>
<accession>A0ABW6P518</accession>
<gene>
    <name evidence="5" type="ORF">ACFYU5_15170</name>
</gene>
<keyword evidence="5" id="KW-0315">Glutamine amidotransferase</keyword>
<evidence type="ECO:0000259" key="4">
    <source>
        <dbReference type="Pfam" id="PF01965"/>
    </source>
</evidence>
<name>A0ABW6P518_9NOCA</name>
<feature type="domain" description="DJ-1/PfpI" evidence="4">
    <location>
        <begin position="61"/>
        <end position="257"/>
    </location>
</feature>
<dbReference type="Proteomes" id="UP001601442">
    <property type="component" value="Unassembled WGS sequence"/>
</dbReference>
<comment type="caution">
    <text evidence="5">The sequence shown here is derived from an EMBL/GenBank/DDBJ whole genome shotgun (WGS) entry which is preliminary data.</text>
</comment>
<keyword evidence="6" id="KW-1185">Reference proteome</keyword>
<dbReference type="PANTHER" id="PTHR48094">
    <property type="entry name" value="PROTEIN/NUCLEIC ACID DEGLYCASE DJ-1-RELATED"/>
    <property type="match status" value="1"/>
</dbReference>
<evidence type="ECO:0000256" key="2">
    <source>
        <dbReference type="ARBA" id="ARBA00023239"/>
    </source>
</evidence>
<dbReference type="PANTHER" id="PTHR48094:SF11">
    <property type="entry name" value="GLUTATHIONE-INDEPENDENT GLYOXALASE HSP31-RELATED"/>
    <property type="match status" value="1"/>
</dbReference>
<dbReference type="Pfam" id="PF01965">
    <property type="entry name" value="DJ-1_PfpI"/>
    <property type="match status" value="1"/>
</dbReference>
<dbReference type="CDD" id="cd03141">
    <property type="entry name" value="GATase1_Hsp31_like"/>
    <property type="match status" value="1"/>
</dbReference>
<dbReference type="SUPFAM" id="SSF52317">
    <property type="entry name" value="Class I glutamine amidotransferase-like"/>
    <property type="match status" value="1"/>
</dbReference>
<evidence type="ECO:0000313" key="5">
    <source>
        <dbReference type="EMBL" id="MFF0497748.1"/>
    </source>
</evidence>
<keyword evidence="1" id="KW-0346">Stress response</keyword>
<comment type="similarity">
    <text evidence="3">Belongs to the peptidase C56 family. HSP31-like subfamily.</text>
</comment>
<evidence type="ECO:0000313" key="6">
    <source>
        <dbReference type="Proteomes" id="UP001601442"/>
    </source>
</evidence>
<reference evidence="5 6" key="1">
    <citation type="submission" date="2024-10" db="EMBL/GenBank/DDBJ databases">
        <title>The Natural Products Discovery Center: Release of the First 8490 Sequenced Strains for Exploring Actinobacteria Biosynthetic Diversity.</title>
        <authorList>
            <person name="Kalkreuter E."/>
            <person name="Kautsar S.A."/>
            <person name="Yang D."/>
            <person name="Bader C.D."/>
            <person name="Teijaro C.N."/>
            <person name="Fluegel L."/>
            <person name="Davis C.M."/>
            <person name="Simpson J.R."/>
            <person name="Lauterbach L."/>
            <person name="Steele A.D."/>
            <person name="Gui C."/>
            <person name="Meng S."/>
            <person name="Li G."/>
            <person name="Viehrig K."/>
            <person name="Ye F."/>
            <person name="Su P."/>
            <person name="Kiefer A.F."/>
            <person name="Nichols A."/>
            <person name="Cepeda A.J."/>
            <person name="Yan W."/>
            <person name="Fan B."/>
            <person name="Jiang Y."/>
            <person name="Adhikari A."/>
            <person name="Zheng C.-J."/>
            <person name="Schuster L."/>
            <person name="Cowan T.M."/>
            <person name="Smanski M.J."/>
            <person name="Chevrette M.G."/>
            <person name="De Carvalho L.P.S."/>
            <person name="Shen B."/>
        </authorList>
    </citation>
    <scope>NUCLEOTIDE SEQUENCE [LARGE SCALE GENOMIC DNA]</scope>
    <source>
        <strain evidence="5 6">NPDC004119</strain>
    </source>
</reference>
<dbReference type="RefSeq" id="WP_387394504.1">
    <property type="nucleotide sequence ID" value="NZ_JBIAMT010000002.1"/>
</dbReference>
<dbReference type="EMBL" id="JBIAMT010000002">
    <property type="protein sequence ID" value="MFF0497748.1"/>
    <property type="molecule type" value="Genomic_DNA"/>
</dbReference>
<keyword evidence="2" id="KW-0456">Lyase</keyword>